<evidence type="ECO:0000256" key="15">
    <source>
        <dbReference type="RuleBase" id="RU003530"/>
    </source>
</evidence>
<dbReference type="PIRSF" id="PIRSF000545">
    <property type="entry name" value="Pantothenate_kin"/>
    <property type="match status" value="1"/>
</dbReference>
<evidence type="ECO:0000256" key="6">
    <source>
        <dbReference type="ARBA" id="ARBA00015080"/>
    </source>
</evidence>
<evidence type="ECO:0000313" key="17">
    <source>
        <dbReference type="EMBL" id="MDO5457098.1"/>
    </source>
</evidence>
<evidence type="ECO:0000256" key="7">
    <source>
        <dbReference type="ARBA" id="ARBA00022490"/>
    </source>
</evidence>
<evidence type="ECO:0000256" key="8">
    <source>
        <dbReference type="ARBA" id="ARBA00022679"/>
    </source>
</evidence>
<evidence type="ECO:0000256" key="5">
    <source>
        <dbReference type="ARBA" id="ARBA00012102"/>
    </source>
</evidence>
<accession>A0AA43ZSK1</accession>
<dbReference type="EC" id="2.7.1.33" evidence="5 14"/>
<keyword evidence="9 14" id="KW-0547">Nucleotide-binding</keyword>
<reference evidence="17" key="1">
    <citation type="submission" date="2023-07" db="EMBL/GenBank/DDBJ databases">
        <title>Between Cages and Wild: Unraveling the Impact of Captivity on Animal Microbiomes and Antimicrobial Resistance.</title>
        <authorList>
            <person name="Schmartz G.P."/>
            <person name="Rehner J."/>
            <person name="Schuff M.J."/>
            <person name="Becker S.L."/>
            <person name="Kravczyk M."/>
            <person name="Gurevich A."/>
            <person name="Francke R."/>
            <person name="Mueller R."/>
            <person name="Keller V."/>
            <person name="Keller A."/>
        </authorList>
    </citation>
    <scope>NUCLEOTIDE SEQUENCE</scope>
    <source>
        <strain evidence="17">S39M_St_73</strain>
    </source>
</reference>
<dbReference type="Proteomes" id="UP001171751">
    <property type="component" value="Unassembled WGS sequence"/>
</dbReference>
<evidence type="ECO:0000256" key="3">
    <source>
        <dbReference type="ARBA" id="ARBA00005225"/>
    </source>
</evidence>
<evidence type="ECO:0000259" key="16">
    <source>
        <dbReference type="Pfam" id="PF00485"/>
    </source>
</evidence>
<keyword evidence="10 14" id="KW-0418">Kinase</keyword>
<evidence type="ECO:0000256" key="1">
    <source>
        <dbReference type="ARBA" id="ARBA00001206"/>
    </source>
</evidence>
<comment type="pathway">
    <text evidence="3 14 15">Cofactor biosynthesis; coenzyme A biosynthesis; CoA from (R)-pantothenate: step 1/5.</text>
</comment>
<evidence type="ECO:0000256" key="13">
    <source>
        <dbReference type="ARBA" id="ARBA00032866"/>
    </source>
</evidence>
<evidence type="ECO:0000256" key="9">
    <source>
        <dbReference type="ARBA" id="ARBA00022741"/>
    </source>
</evidence>
<keyword evidence="12 14" id="KW-0173">Coenzyme A biosynthesis</keyword>
<feature type="domain" description="Phosphoribulokinase/uridine kinase" evidence="16">
    <location>
        <begin position="86"/>
        <end position="223"/>
    </location>
</feature>
<dbReference type="GO" id="GO:0005737">
    <property type="term" value="C:cytoplasm"/>
    <property type="evidence" value="ECO:0007669"/>
    <property type="project" value="UniProtKB-SubCell"/>
</dbReference>
<keyword evidence="18" id="KW-1185">Reference proteome</keyword>
<name>A0AA43ZSK1_9LACT</name>
<comment type="caution">
    <text evidence="17">The sequence shown here is derived from an EMBL/GenBank/DDBJ whole genome shotgun (WGS) entry which is preliminary data.</text>
</comment>
<evidence type="ECO:0000256" key="4">
    <source>
        <dbReference type="ARBA" id="ARBA00006087"/>
    </source>
</evidence>
<evidence type="ECO:0000256" key="11">
    <source>
        <dbReference type="ARBA" id="ARBA00022840"/>
    </source>
</evidence>
<dbReference type="GO" id="GO:0015937">
    <property type="term" value="P:coenzyme A biosynthetic process"/>
    <property type="evidence" value="ECO:0007669"/>
    <property type="project" value="UniProtKB-UniRule"/>
</dbReference>
<dbReference type="InterPro" id="IPR027417">
    <property type="entry name" value="P-loop_NTPase"/>
</dbReference>
<organism evidence="17 18">
    <name type="scientific">Atopococcus tabaci</name>
    <dbReference type="NCBI Taxonomy" id="269774"/>
    <lineage>
        <taxon>Bacteria</taxon>
        <taxon>Bacillati</taxon>
        <taxon>Bacillota</taxon>
        <taxon>Bacilli</taxon>
        <taxon>Lactobacillales</taxon>
        <taxon>Carnobacteriaceae</taxon>
        <taxon>Atopococcus</taxon>
    </lineage>
</organism>
<dbReference type="InterPro" id="IPR004566">
    <property type="entry name" value="PanK"/>
</dbReference>
<dbReference type="SUPFAM" id="SSF52540">
    <property type="entry name" value="P-loop containing nucleoside triphosphate hydrolases"/>
    <property type="match status" value="1"/>
</dbReference>
<proteinExistence type="inferred from homology"/>
<dbReference type="Gene3D" id="3.40.50.300">
    <property type="entry name" value="P-loop containing nucleotide triphosphate hydrolases"/>
    <property type="match status" value="1"/>
</dbReference>
<evidence type="ECO:0000256" key="2">
    <source>
        <dbReference type="ARBA" id="ARBA00004496"/>
    </source>
</evidence>
<feature type="binding site" evidence="14">
    <location>
        <begin position="91"/>
        <end position="98"/>
    </location>
    <ligand>
        <name>ATP</name>
        <dbReference type="ChEBI" id="CHEBI:30616"/>
    </ligand>
</feature>
<gene>
    <name evidence="14 17" type="primary">coaA</name>
    <name evidence="17" type="ORF">Q4F26_02005</name>
</gene>
<evidence type="ECO:0000256" key="14">
    <source>
        <dbReference type="HAMAP-Rule" id="MF_00215"/>
    </source>
</evidence>
<dbReference type="Pfam" id="PF00485">
    <property type="entry name" value="PRK"/>
    <property type="match status" value="1"/>
</dbReference>
<comment type="subcellular location">
    <subcellularLocation>
        <location evidence="2 14 15">Cytoplasm</location>
    </subcellularLocation>
</comment>
<dbReference type="AlphaFoldDB" id="A0AA43ZSK1"/>
<sequence>MKEAKNYYIYNREEWREMQTIPFDIQITEEDIERVVSVNDVLRMRDVKEIYLPIIQVLSIYLRHYQERQQELRVKLNRTNGRTPYIIGVSGSVAVGKSTFSRLLKELLSQVYGHLKVQLITTDGFLYPNEILKEKGLSERKGFPESYDMDRLVSFLADVKNGESDIAVPKYSHQKYDIIPDEFYMIDQPDILIVEGINVLQLQGSDLIFASDFFDFSFYIDAEPKNIKRWYLERFKMFLSLAKDQPADYYHDMNKMDDQEAMENARYIWENINLKNLYEFIMPTRSRAEMIIHKSYNHYIDKILIRKF</sequence>
<evidence type="ECO:0000313" key="18">
    <source>
        <dbReference type="Proteomes" id="UP001171751"/>
    </source>
</evidence>
<evidence type="ECO:0000256" key="10">
    <source>
        <dbReference type="ARBA" id="ARBA00022777"/>
    </source>
</evidence>
<dbReference type="NCBIfam" id="TIGR00554">
    <property type="entry name" value="panK_bact"/>
    <property type="match status" value="1"/>
</dbReference>
<dbReference type="CDD" id="cd02025">
    <property type="entry name" value="PanK"/>
    <property type="match status" value="1"/>
</dbReference>
<dbReference type="GO" id="GO:0004594">
    <property type="term" value="F:pantothenate kinase activity"/>
    <property type="evidence" value="ECO:0007669"/>
    <property type="project" value="UniProtKB-UniRule"/>
</dbReference>
<keyword evidence="7 14" id="KW-0963">Cytoplasm</keyword>
<protein>
    <recommendedName>
        <fullName evidence="6 14">Pantothenate kinase</fullName>
        <ecNumber evidence="5 14">2.7.1.33</ecNumber>
    </recommendedName>
    <alternativeName>
        <fullName evidence="13 14">Pantothenic acid kinase</fullName>
    </alternativeName>
</protein>
<evidence type="ECO:0000256" key="12">
    <source>
        <dbReference type="ARBA" id="ARBA00022993"/>
    </source>
</evidence>
<dbReference type="PANTHER" id="PTHR10285">
    <property type="entry name" value="URIDINE KINASE"/>
    <property type="match status" value="1"/>
</dbReference>
<keyword evidence="11 14" id="KW-0067">ATP-binding</keyword>
<dbReference type="InterPro" id="IPR006083">
    <property type="entry name" value="PRK/URK"/>
</dbReference>
<comment type="catalytic activity">
    <reaction evidence="1 14 15">
        <text>(R)-pantothenate + ATP = (R)-4'-phosphopantothenate + ADP + H(+)</text>
        <dbReference type="Rhea" id="RHEA:16373"/>
        <dbReference type="ChEBI" id="CHEBI:10986"/>
        <dbReference type="ChEBI" id="CHEBI:15378"/>
        <dbReference type="ChEBI" id="CHEBI:29032"/>
        <dbReference type="ChEBI" id="CHEBI:30616"/>
        <dbReference type="ChEBI" id="CHEBI:456216"/>
        <dbReference type="EC" id="2.7.1.33"/>
    </reaction>
</comment>
<comment type="similarity">
    <text evidence="4 14 15">Belongs to the prokaryotic pantothenate kinase family.</text>
</comment>
<dbReference type="HAMAP" id="MF_00215">
    <property type="entry name" value="Pantothen_kinase_1"/>
    <property type="match status" value="1"/>
</dbReference>
<keyword evidence="8 14" id="KW-0808">Transferase</keyword>
<dbReference type="GO" id="GO:0005524">
    <property type="term" value="F:ATP binding"/>
    <property type="evidence" value="ECO:0007669"/>
    <property type="project" value="UniProtKB-UniRule"/>
</dbReference>
<dbReference type="EMBL" id="JAUNQW010000005">
    <property type="protein sequence ID" value="MDO5457098.1"/>
    <property type="molecule type" value="Genomic_DNA"/>
</dbReference>